<evidence type="ECO:0000313" key="2">
    <source>
        <dbReference type="Proteomes" id="UP001345963"/>
    </source>
</evidence>
<evidence type="ECO:0000313" key="1">
    <source>
        <dbReference type="EMBL" id="MED6242889.1"/>
    </source>
</evidence>
<dbReference type="PANTHER" id="PTHR31025:SF31">
    <property type="entry name" value="SI:CH211-166E11.5"/>
    <property type="match status" value="1"/>
</dbReference>
<comment type="caution">
    <text evidence="1">The sequence shown here is derived from an EMBL/GenBank/DDBJ whole genome shotgun (WGS) entry which is preliminary data.</text>
</comment>
<name>A0ABU7AZZ0_9TELE</name>
<gene>
    <name evidence="1" type="ORF">ATANTOWER_011383</name>
</gene>
<protein>
    <submittedName>
        <fullName evidence="1">Uncharacterized protein</fullName>
    </submittedName>
</protein>
<keyword evidence="2" id="KW-1185">Reference proteome</keyword>
<dbReference type="Proteomes" id="UP001345963">
    <property type="component" value="Unassembled WGS sequence"/>
</dbReference>
<proteinExistence type="predicted"/>
<dbReference type="PANTHER" id="PTHR31025">
    <property type="entry name" value="SI:CH211-196P9.1-RELATED"/>
    <property type="match status" value="1"/>
</dbReference>
<organism evidence="1 2">
    <name type="scientific">Ataeniobius toweri</name>
    <dbReference type="NCBI Taxonomy" id="208326"/>
    <lineage>
        <taxon>Eukaryota</taxon>
        <taxon>Metazoa</taxon>
        <taxon>Chordata</taxon>
        <taxon>Craniata</taxon>
        <taxon>Vertebrata</taxon>
        <taxon>Euteleostomi</taxon>
        <taxon>Actinopterygii</taxon>
        <taxon>Neopterygii</taxon>
        <taxon>Teleostei</taxon>
        <taxon>Neoteleostei</taxon>
        <taxon>Acanthomorphata</taxon>
        <taxon>Ovalentaria</taxon>
        <taxon>Atherinomorphae</taxon>
        <taxon>Cyprinodontiformes</taxon>
        <taxon>Goodeidae</taxon>
        <taxon>Ataeniobius</taxon>
    </lineage>
</organism>
<reference evidence="1 2" key="1">
    <citation type="submission" date="2021-07" db="EMBL/GenBank/DDBJ databases">
        <authorList>
            <person name="Palmer J.M."/>
        </authorList>
    </citation>
    <scope>NUCLEOTIDE SEQUENCE [LARGE SCALE GENOMIC DNA]</scope>
    <source>
        <strain evidence="1 2">AT_MEX2019</strain>
        <tissue evidence="1">Muscle</tissue>
    </source>
</reference>
<dbReference type="EMBL" id="JAHUTI010031977">
    <property type="protein sequence ID" value="MED6242889.1"/>
    <property type="molecule type" value="Genomic_DNA"/>
</dbReference>
<accession>A0ABU7AZZ0</accession>
<sequence>MLVRRNVWSKKTAVLKTSKTRREVTILCLMLYLREKEEELLKEEDGDRSSTDKLMKIITTRGGSDPACAKIVLEGTEVLTDLDIPRACALLMGLIYALNLSYPKQLKNTFEVFQKIFLELDDLKASPKVMSLKNKLY</sequence>